<sequence length="137" mass="16445">MISPDELNDNELLEQIENCTLSPSFFTHEVLLRMSWILIKKYGLETAILKNCEIKENYFKNALNSNKFNYTLTRAYTEIVYHFIENSSNNNFDKLLRDYPRLRYNFKNLVKTHYGYDILKEHRNEAPEYKGPILFTF</sequence>
<protein>
    <submittedName>
        <fullName evidence="1">Uncharacterized protein</fullName>
    </submittedName>
</protein>
<dbReference type="EMBL" id="FZNX01000001">
    <property type="protein sequence ID" value="SNR38467.1"/>
    <property type="molecule type" value="Genomic_DNA"/>
</dbReference>
<gene>
    <name evidence="1" type="ORF">SAMN04488111_1107</name>
</gene>
<reference evidence="2" key="1">
    <citation type="submission" date="2017-06" db="EMBL/GenBank/DDBJ databases">
        <authorList>
            <person name="Varghese N."/>
            <person name="Submissions S."/>
        </authorList>
    </citation>
    <scope>NUCLEOTIDE SEQUENCE [LARGE SCALE GENOMIC DNA]</scope>
    <source>
        <strain evidence="2">DSM 27993</strain>
    </source>
</reference>
<dbReference type="OrthoDB" id="282517at2"/>
<dbReference type="RefSeq" id="WP_089377391.1">
    <property type="nucleotide sequence ID" value="NZ_FZNX01000001.1"/>
</dbReference>
<dbReference type="Proteomes" id="UP000198412">
    <property type="component" value="Unassembled WGS sequence"/>
</dbReference>
<name>A0A238VWF2_9FLAO</name>
<evidence type="ECO:0000313" key="2">
    <source>
        <dbReference type="Proteomes" id="UP000198412"/>
    </source>
</evidence>
<proteinExistence type="predicted"/>
<accession>A0A238VWF2</accession>
<dbReference type="AlphaFoldDB" id="A0A238VWF2"/>
<keyword evidence="2" id="KW-1185">Reference proteome</keyword>
<organism evidence="1 2">
    <name type="scientific">Lutibacter flavus</name>
    <dbReference type="NCBI Taxonomy" id="691689"/>
    <lineage>
        <taxon>Bacteria</taxon>
        <taxon>Pseudomonadati</taxon>
        <taxon>Bacteroidota</taxon>
        <taxon>Flavobacteriia</taxon>
        <taxon>Flavobacteriales</taxon>
        <taxon>Flavobacteriaceae</taxon>
        <taxon>Lutibacter</taxon>
    </lineage>
</organism>
<evidence type="ECO:0000313" key="1">
    <source>
        <dbReference type="EMBL" id="SNR38467.1"/>
    </source>
</evidence>